<evidence type="ECO:0000313" key="7">
    <source>
        <dbReference type="Proteomes" id="UP000179636"/>
    </source>
</evidence>
<dbReference type="SUPFAM" id="SSF52540">
    <property type="entry name" value="P-loop containing nucleoside triphosphate hydrolases"/>
    <property type="match status" value="1"/>
</dbReference>
<dbReference type="RefSeq" id="WP_070946303.1">
    <property type="nucleotide sequence ID" value="NZ_MLCL01000089.1"/>
</dbReference>
<dbReference type="Pfam" id="PF13476">
    <property type="entry name" value="AAA_23"/>
    <property type="match status" value="1"/>
</dbReference>
<dbReference type="AlphaFoldDB" id="A0A1Q9W3X5"/>
<accession>A0A1Q9W3X5</accession>
<dbReference type="Gene3D" id="3.40.50.300">
    <property type="entry name" value="P-loop containing nucleotide triphosphate hydrolases"/>
    <property type="match status" value="2"/>
</dbReference>
<accession>A0A1S1K1V4</accession>
<dbReference type="PANTHER" id="PTHR32114">
    <property type="entry name" value="ABC TRANSPORTER ABCH.3"/>
    <property type="match status" value="1"/>
</dbReference>
<comment type="caution">
    <text evidence="6">The sequence shown here is derived from an EMBL/GenBank/DDBJ whole genome shotgun (WGS) entry which is preliminary data.</text>
</comment>
<evidence type="ECO:0000259" key="5">
    <source>
        <dbReference type="Pfam" id="PF13476"/>
    </source>
</evidence>
<sequence length="685" mass="76003">MKLQSITLTNFRQFRGTQTLDLTSDAIKPVTLVFGANGAGKTTLLNAFTWGLYGNMSEDVEQQHRIITDSVWRALPIGDSIEVAVEIHFDHEGQDYRIRRSGHLRKESDHQGPLSPTLQLWTTRADGSSEVVDAPQEKILTILPVGVSRFFFFNGERIENLVKKGAYAEVQKDIKVLLDLEQVERAITHLPKVNRKLTDELKKHGGDTASAIQDAIDSLTERQTKAKDELAVIDGDIASLAEERDSTLELLRQHNEAAPIQSERDSVSAELNEARAARDAAIIERSLLVGTKGFQAFTEELGEKTKAMADNLYRKGALPAPLKREFVDQLLDERACICGTPLTEHSAPWDHVKEWRQRAGLQAVETAWQQLSGQIAPLADARGTLRDALSAQLDRIATERERVSRLEARKSELDGKLKDSRLEDVQRLESKRIDLDARIAAKNQRKGSIASELVSVAKEIEQKSRDRSRAEVTDELAQKARSRSELVLAVKKALEEILAFREEDMRQRLDAEVKEVFKGITFKPYVPTLNEGFELTLHQNVNGVELPVPKSTGENQILSLSFVAAVSKLAREIRKGGRAEGEAATDAGTYPIVMDAAFGSLDQDYQESVSRALAKMAPQLVVLVSKSQGLGKVVTELLPYVSHLGVIEAHTTAAGDVAEDIELEGMSYPYIRSDESDHSELKVIK</sequence>
<feature type="coiled-coil region" evidence="4">
    <location>
        <begin position="389"/>
        <end position="445"/>
    </location>
</feature>
<dbReference type="OrthoDB" id="9795626at2"/>
<dbReference type="Proteomes" id="UP000179636">
    <property type="component" value="Unassembled WGS sequence"/>
</dbReference>
<gene>
    <name evidence="6" type="ORF">BKG61_22355</name>
</gene>
<evidence type="ECO:0000256" key="2">
    <source>
        <dbReference type="ARBA" id="ARBA00011322"/>
    </source>
</evidence>
<keyword evidence="7" id="KW-1185">Reference proteome</keyword>
<feature type="domain" description="Rad50/SbcC-type AAA" evidence="5">
    <location>
        <begin position="5"/>
        <end position="224"/>
    </location>
</feature>
<protein>
    <recommendedName>
        <fullName evidence="3">Nuclease SbcCD subunit C</fullName>
    </recommendedName>
</protein>
<dbReference type="STRING" id="1908205.BKG60_27550"/>
<evidence type="ECO:0000256" key="1">
    <source>
        <dbReference type="ARBA" id="ARBA00006930"/>
    </source>
</evidence>
<dbReference type="EMBL" id="MLHV01000024">
    <property type="protein sequence ID" value="OHT93324.1"/>
    <property type="molecule type" value="Genomic_DNA"/>
</dbReference>
<evidence type="ECO:0000256" key="4">
    <source>
        <dbReference type="SAM" id="Coils"/>
    </source>
</evidence>
<dbReference type="InterPro" id="IPR027417">
    <property type="entry name" value="P-loop_NTPase"/>
</dbReference>
<dbReference type="GO" id="GO:0016887">
    <property type="term" value="F:ATP hydrolysis activity"/>
    <property type="evidence" value="ECO:0007669"/>
    <property type="project" value="InterPro"/>
</dbReference>
<keyword evidence="4" id="KW-0175">Coiled coil</keyword>
<dbReference type="GO" id="GO:0006302">
    <property type="term" value="P:double-strand break repair"/>
    <property type="evidence" value="ECO:0007669"/>
    <property type="project" value="InterPro"/>
</dbReference>
<evidence type="ECO:0000256" key="3">
    <source>
        <dbReference type="ARBA" id="ARBA00013368"/>
    </source>
</evidence>
<name>A0A1Q9W3X5_9MYCO</name>
<proteinExistence type="inferred from homology"/>
<dbReference type="PANTHER" id="PTHR32114:SF2">
    <property type="entry name" value="ABC TRANSPORTER ABCH.3"/>
    <property type="match status" value="1"/>
</dbReference>
<evidence type="ECO:0000313" key="6">
    <source>
        <dbReference type="EMBL" id="OHT93324.1"/>
    </source>
</evidence>
<reference evidence="6 7" key="1">
    <citation type="submission" date="2016-10" db="EMBL/GenBank/DDBJ databases">
        <title>Evaluation of Human, Animal and Environmental Mycobacterium chelonae Isolates by Core Genome Phylogenomic Analysis, Targeted Gene Comparison, and Anti-microbial Susceptibility Patterns: A Tale of Mistaken Identities.</title>
        <authorList>
            <person name="Fogelson S.B."/>
            <person name="Camus A.C."/>
            <person name="Lorenz W."/>
            <person name="Vasireddy R."/>
            <person name="Vasireddy S."/>
            <person name="Smith T."/>
            <person name="Brown-Elliott B.A."/>
            <person name="Wallace R.J.Jr."/>
            <person name="Hasan N.A."/>
            <person name="Reischl U."/>
            <person name="Sanchez S."/>
        </authorList>
    </citation>
    <scope>NUCLEOTIDE SEQUENCE [LARGE SCALE GENOMIC DNA]</scope>
    <source>
        <strain evidence="6 7">24999</strain>
    </source>
</reference>
<comment type="similarity">
    <text evidence="1">Belongs to the SMC family. SbcC subfamily.</text>
</comment>
<organism evidence="6 7">
    <name type="scientific">Mycobacterium syngnathidarum</name>
    <dbReference type="NCBI Taxonomy" id="1908205"/>
    <lineage>
        <taxon>Bacteria</taxon>
        <taxon>Bacillati</taxon>
        <taxon>Actinomycetota</taxon>
        <taxon>Actinomycetes</taxon>
        <taxon>Mycobacteriales</taxon>
        <taxon>Mycobacteriaceae</taxon>
        <taxon>Mycobacterium</taxon>
    </lineage>
</organism>
<comment type="subunit">
    <text evidence="2">Heterodimer of SbcC and SbcD.</text>
</comment>
<dbReference type="InterPro" id="IPR038729">
    <property type="entry name" value="Rad50/SbcC_AAA"/>
</dbReference>